<dbReference type="Proteomes" id="UP000621510">
    <property type="component" value="Unassembled WGS sequence"/>
</dbReference>
<evidence type="ECO:0000256" key="1">
    <source>
        <dbReference type="ARBA" id="ARBA00004141"/>
    </source>
</evidence>
<feature type="transmembrane region" description="Helical" evidence="6">
    <location>
        <begin position="20"/>
        <end position="38"/>
    </location>
</feature>
<feature type="transmembrane region" description="Helical" evidence="6">
    <location>
        <begin position="161"/>
        <end position="180"/>
    </location>
</feature>
<evidence type="ECO:0000313" key="8">
    <source>
        <dbReference type="Proteomes" id="UP000621510"/>
    </source>
</evidence>
<gene>
    <name evidence="7" type="ORF">JK364_01040</name>
</gene>
<feature type="transmembrane region" description="Helical" evidence="6">
    <location>
        <begin position="58"/>
        <end position="78"/>
    </location>
</feature>
<protein>
    <submittedName>
        <fullName evidence="7">Cation:dicarboxylase symporter family transporter</fullName>
    </submittedName>
</protein>
<keyword evidence="5 6" id="KW-0472">Membrane</keyword>
<organism evidence="7 8">
    <name type="scientific">Streptomyces endocoffeicus</name>
    <dbReference type="NCBI Taxonomy" id="2898945"/>
    <lineage>
        <taxon>Bacteria</taxon>
        <taxon>Bacillati</taxon>
        <taxon>Actinomycetota</taxon>
        <taxon>Actinomycetes</taxon>
        <taxon>Kitasatosporales</taxon>
        <taxon>Streptomycetaceae</taxon>
        <taxon>Streptomyces</taxon>
    </lineage>
</organism>
<comment type="subcellular location">
    <subcellularLocation>
        <location evidence="1">Membrane</location>
        <topology evidence="1">Multi-pass membrane protein</topology>
    </subcellularLocation>
</comment>
<dbReference type="InterPro" id="IPR036458">
    <property type="entry name" value="Na:dicarbo_symporter_sf"/>
</dbReference>
<dbReference type="PRINTS" id="PR00173">
    <property type="entry name" value="EDTRNSPORT"/>
</dbReference>
<reference evidence="7 8" key="1">
    <citation type="submission" date="2021-01" db="EMBL/GenBank/DDBJ databases">
        <title>WGS of actinomycetes isolated from Thailand.</title>
        <authorList>
            <person name="Thawai C."/>
        </authorList>
    </citation>
    <scope>NUCLEOTIDE SEQUENCE [LARGE SCALE GENOMIC DNA]</scope>
    <source>
        <strain evidence="7 8">CA3R110</strain>
    </source>
</reference>
<evidence type="ECO:0000256" key="4">
    <source>
        <dbReference type="ARBA" id="ARBA00022989"/>
    </source>
</evidence>
<accession>A0ABS1PF50</accession>
<evidence type="ECO:0000256" key="6">
    <source>
        <dbReference type="SAM" id="Phobius"/>
    </source>
</evidence>
<evidence type="ECO:0000256" key="5">
    <source>
        <dbReference type="ARBA" id="ARBA00023136"/>
    </source>
</evidence>
<comment type="caution">
    <text evidence="7">The sequence shown here is derived from an EMBL/GenBank/DDBJ whole genome shotgun (WGS) entry which is preliminary data.</text>
</comment>
<sequence length="293" mass="31120">MADPGTRARVPVRRRWYRQLYVWVLAGMVLGAATGLLAPEFGRSMEVLGDTFVSLLTMLLGPIIFCMVVGGIAAVANLCQVGKVALRSIVYFEVVTTIALILGLAVVNLVRPGDGMGVDAHSLKVSAEVAQHTDAGQTLKWTDYFTQLVPDNIVGSFAEGAVLQILFFAVLFGIALAVIGEPARPIARGIEGLSRVLFTIVRLVTYAAPVGVFGAMAYTTGSLGTATVGALLKLIGTFYATSVVFMVVVFGSVLLLVGLSPLRTLRYFRSEILLSAVPRRSSTPSPRVSASRA</sequence>
<keyword evidence="2" id="KW-0813">Transport</keyword>
<dbReference type="PANTHER" id="PTHR42865">
    <property type="entry name" value="PROTON/GLUTAMATE-ASPARTATE SYMPORTER"/>
    <property type="match status" value="1"/>
</dbReference>
<evidence type="ECO:0000256" key="2">
    <source>
        <dbReference type="ARBA" id="ARBA00022448"/>
    </source>
</evidence>
<keyword evidence="3 6" id="KW-0812">Transmembrane</keyword>
<keyword evidence="8" id="KW-1185">Reference proteome</keyword>
<feature type="transmembrane region" description="Helical" evidence="6">
    <location>
        <begin position="238"/>
        <end position="259"/>
    </location>
</feature>
<proteinExistence type="predicted"/>
<dbReference type="PANTHER" id="PTHR42865:SF1">
    <property type="entry name" value="AEROBIC C4-DICARBOXYLATE TRANSPORT PROTEIN"/>
    <property type="match status" value="1"/>
</dbReference>
<dbReference type="InterPro" id="IPR001991">
    <property type="entry name" value="Na-dicarboxylate_symporter"/>
</dbReference>
<dbReference type="Gene3D" id="1.10.3860.10">
    <property type="entry name" value="Sodium:dicarboxylate symporter"/>
    <property type="match status" value="1"/>
</dbReference>
<evidence type="ECO:0000313" key="7">
    <source>
        <dbReference type="EMBL" id="MBL1111004.1"/>
    </source>
</evidence>
<evidence type="ECO:0000256" key="3">
    <source>
        <dbReference type="ARBA" id="ARBA00022692"/>
    </source>
</evidence>
<dbReference type="EMBL" id="JAERRG010000001">
    <property type="protein sequence ID" value="MBL1111004.1"/>
    <property type="molecule type" value="Genomic_DNA"/>
</dbReference>
<dbReference type="SUPFAM" id="SSF118215">
    <property type="entry name" value="Proton glutamate symport protein"/>
    <property type="match status" value="1"/>
</dbReference>
<dbReference type="Pfam" id="PF00375">
    <property type="entry name" value="SDF"/>
    <property type="match status" value="1"/>
</dbReference>
<dbReference type="RefSeq" id="WP_201846509.1">
    <property type="nucleotide sequence ID" value="NZ_JAERRG010000001.1"/>
</dbReference>
<feature type="transmembrane region" description="Helical" evidence="6">
    <location>
        <begin position="90"/>
        <end position="110"/>
    </location>
</feature>
<name>A0ABS1PF50_9ACTN</name>
<keyword evidence="4 6" id="KW-1133">Transmembrane helix</keyword>
<feature type="transmembrane region" description="Helical" evidence="6">
    <location>
        <begin position="192"/>
        <end position="218"/>
    </location>
</feature>